<evidence type="ECO:0000313" key="18">
    <source>
        <dbReference type="Proteomes" id="UP000623419"/>
    </source>
</evidence>
<keyword evidence="14 15" id="KW-0472">Membrane</keyword>
<dbReference type="SUPFAM" id="SSF81653">
    <property type="entry name" value="Calcium ATPase, transduction domain A"/>
    <property type="match status" value="1"/>
</dbReference>
<dbReference type="Pfam" id="PF00403">
    <property type="entry name" value="HMA"/>
    <property type="match status" value="1"/>
</dbReference>
<keyword evidence="9 15" id="KW-0067">ATP-binding</keyword>
<dbReference type="Proteomes" id="UP000623419">
    <property type="component" value="Unassembled WGS sequence"/>
</dbReference>
<dbReference type="CDD" id="cd00371">
    <property type="entry name" value="HMA"/>
    <property type="match status" value="1"/>
</dbReference>
<dbReference type="PRINTS" id="PR00943">
    <property type="entry name" value="CUATPASE"/>
</dbReference>
<dbReference type="Pfam" id="PF00702">
    <property type="entry name" value="Hydrolase"/>
    <property type="match status" value="1"/>
</dbReference>
<keyword evidence="5" id="KW-0597">Phosphoprotein</keyword>
<gene>
    <name evidence="17" type="ORF">GCM10011521_03200</name>
</gene>
<dbReference type="EMBL" id="BMKC01000001">
    <property type="protein sequence ID" value="GGA68378.1"/>
    <property type="molecule type" value="Genomic_DNA"/>
</dbReference>
<feature type="transmembrane region" description="Helical" evidence="15">
    <location>
        <begin position="740"/>
        <end position="757"/>
    </location>
</feature>
<dbReference type="InterPro" id="IPR018303">
    <property type="entry name" value="ATPase_P-typ_P_site"/>
</dbReference>
<dbReference type="InterPro" id="IPR059000">
    <property type="entry name" value="ATPase_P-type_domA"/>
</dbReference>
<dbReference type="InterPro" id="IPR036412">
    <property type="entry name" value="HAD-like_sf"/>
</dbReference>
<dbReference type="Pfam" id="PF12156">
    <property type="entry name" value="ATPase-cat_bd"/>
    <property type="match status" value="1"/>
</dbReference>
<dbReference type="NCBIfam" id="TIGR01511">
    <property type="entry name" value="ATPase-IB1_Cu"/>
    <property type="match status" value="1"/>
</dbReference>
<feature type="transmembrane region" description="Helical" evidence="15">
    <location>
        <begin position="763"/>
        <end position="780"/>
    </location>
</feature>
<evidence type="ECO:0000256" key="3">
    <source>
        <dbReference type="ARBA" id="ARBA00022448"/>
    </source>
</evidence>
<evidence type="ECO:0000259" key="16">
    <source>
        <dbReference type="PROSITE" id="PS50846"/>
    </source>
</evidence>
<sequence>MNPSAPSGCFHCGEPLPADPVRVRLDGAEREVCCAGCGAAASWIRDAGLGDYYRLRDSAGARVDLSPADYSAWDRADVQAGHAFDTPEGREITVVCEGMHCAACAWLIDHALRREPGVSDAGANAITGRVRIAWDPRHTPLSPVLARLASLGYRPHLAQGEAAERERRRERNRLIARLGVAALGTTQAMMFAEALYLDTANEMAPATRDFFRWITFLVSTPVVFFSGWPFLAGMATELRERRPGMDTLVATSVLLAYFASLVETLRGGAHVWFDAAVMFVLFLLAARFLERMARRQASARLDTLARAQPALAWREVTGGREQVPVSALCTGDVVQVGAGDTVPADGELIDEAAALDESLLTGESTAVAKAAGDPLYAGSACREAPLRLRVTRTGADTRLSQLVRAVDRAQSTRPRVARFADAVAQRFVVSLFVAAIIVFAVWWQLQPERAFEIALAVLVVSCPCALSLAVPTALATAHGTLARWGVLALGADSLESLARADVVVLDKTGTLTLGQPRLHGAQAIEGDIGHWRQVAAALEANAGHPLALAFAMHEVPVATAVRTLPGHGVQGQVDGRDYRLGRAEFAAGRADDGALWLGDGSTAFARFETSDPVREDAADAVASLRALGLPPHLLSGDGEASVAAVAGSLGIEDFASRQSPEDKLAAVRALQAQGRRVLAVGDGINDAPVLAGADVSVAMAGGAPLAHRSADLVLAGASLMRLPQAVQLARRTRRIIGQNLGWALAYNVVALPLAALGHIGPGLAALGMAASSLVVTANALRLGRTKGVTA</sequence>
<dbReference type="PROSITE" id="PS50846">
    <property type="entry name" value="HMA_2"/>
    <property type="match status" value="1"/>
</dbReference>
<evidence type="ECO:0000313" key="17">
    <source>
        <dbReference type="EMBL" id="GGA68378.1"/>
    </source>
</evidence>
<dbReference type="PROSITE" id="PS00154">
    <property type="entry name" value="ATPASE_E1_E2"/>
    <property type="match status" value="1"/>
</dbReference>
<dbReference type="PROSITE" id="PS01229">
    <property type="entry name" value="COF_2"/>
    <property type="match status" value="1"/>
</dbReference>
<keyword evidence="4 15" id="KW-1003">Cell membrane</keyword>
<evidence type="ECO:0000256" key="10">
    <source>
        <dbReference type="ARBA" id="ARBA00022842"/>
    </source>
</evidence>
<evidence type="ECO:0000256" key="2">
    <source>
        <dbReference type="ARBA" id="ARBA00006024"/>
    </source>
</evidence>
<comment type="subcellular location">
    <subcellularLocation>
        <location evidence="1">Cell membrane</location>
        <topology evidence="1">Multi-pass membrane protein</topology>
    </subcellularLocation>
</comment>
<keyword evidence="7 15" id="KW-0479">Metal-binding</keyword>
<dbReference type="NCBIfam" id="TIGR01512">
    <property type="entry name" value="ATPase-IB2_Cd"/>
    <property type="match status" value="1"/>
</dbReference>
<dbReference type="CDD" id="cd02079">
    <property type="entry name" value="P-type_ATPase_HM"/>
    <property type="match status" value="1"/>
</dbReference>
<evidence type="ECO:0000256" key="8">
    <source>
        <dbReference type="ARBA" id="ARBA00022741"/>
    </source>
</evidence>
<dbReference type="InterPro" id="IPR001757">
    <property type="entry name" value="P_typ_ATPase"/>
</dbReference>
<dbReference type="InterPro" id="IPR023214">
    <property type="entry name" value="HAD_sf"/>
</dbReference>
<keyword evidence="6 15" id="KW-0812">Transmembrane</keyword>
<evidence type="ECO:0000256" key="11">
    <source>
        <dbReference type="ARBA" id="ARBA00022967"/>
    </source>
</evidence>
<dbReference type="PANTHER" id="PTHR43520:SF5">
    <property type="entry name" value="CATION-TRANSPORTING P-TYPE ATPASE-RELATED"/>
    <property type="match status" value="1"/>
</dbReference>
<keyword evidence="3" id="KW-0813">Transport</keyword>
<proteinExistence type="inferred from homology"/>
<evidence type="ECO:0000256" key="15">
    <source>
        <dbReference type="RuleBase" id="RU362081"/>
    </source>
</evidence>
<feature type="transmembrane region" description="Helical" evidence="15">
    <location>
        <begin position="271"/>
        <end position="289"/>
    </location>
</feature>
<keyword evidence="11" id="KW-1278">Translocase</keyword>
<dbReference type="Gene3D" id="2.70.150.10">
    <property type="entry name" value="Calcium-transporting ATPase, cytoplasmic transduction domain A"/>
    <property type="match status" value="1"/>
</dbReference>
<name>A0ABQ1HAM9_9GAMM</name>
<protein>
    <submittedName>
        <fullName evidence="17">Copper-translocating P-type ATPase</fullName>
    </submittedName>
</protein>
<dbReference type="SUPFAM" id="SSF81665">
    <property type="entry name" value="Calcium ATPase, transmembrane domain M"/>
    <property type="match status" value="1"/>
</dbReference>
<dbReference type="Gene3D" id="3.40.1110.10">
    <property type="entry name" value="Calcium-transporting ATPase, cytoplasmic domain N"/>
    <property type="match status" value="1"/>
</dbReference>
<dbReference type="PRINTS" id="PR00119">
    <property type="entry name" value="CATATPASE"/>
</dbReference>
<dbReference type="InterPro" id="IPR008250">
    <property type="entry name" value="ATPase_P-typ_transduc_dom_A_sf"/>
</dbReference>
<evidence type="ECO:0000256" key="6">
    <source>
        <dbReference type="ARBA" id="ARBA00022692"/>
    </source>
</evidence>
<dbReference type="NCBIfam" id="TIGR01525">
    <property type="entry name" value="ATPase-IB_hvy"/>
    <property type="match status" value="1"/>
</dbReference>
<feature type="domain" description="HMA" evidence="16">
    <location>
        <begin position="90"/>
        <end position="156"/>
    </location>
</feature>
<evidence type="ECO:0000256" key="1">
    <source>
        <dbReference type="ARBA" id="ARBA00004651"/>
    </source>
</evidence>
<dbReference type="InterPro" id="IPR027256">
    <property type="entry name" value="P-typ_ATPase_IB"/>
</dbReference>
<dbReference type="InterPro" id="IPR036163">
    <property type="entry name" value="HMA_dom_sf"/>
</dbReference>
<dbReference type="InterPro" id="IPR006121">
    <property type="entry name" value="HMA_dom"/>
</dbReference>
<evidence type="ECO:0000256" key="13">
    <source>
        <dbReference type="ARBA" id="ARBA00023065"/>
    </source>
</evidence>
<evidence type="ECO:0000256" key="5">
    <source>
        <dbReference type="ARBA" id="ARBA00022553"/>
    </source>
</evidence>
<dbReference type="Gene3D" id="3.30.70.100">
    <property type="match status" value="1"/>
</dbReference>
<evidence type="ECO:0000256" key="4">
    <source>
        <dbReference type="ARBA" id="ARBA00022475"/>
    </source>
</evidence>
<comment type="caution">
    <text evidence="17">The sequence shown here is derived from an EMBL/GenBank/DDBJ whole genome shotgun (WGS) entry which is preliminary data.</text>
</comment>
<dbReference type="Gene3D" id="3.40.50.1000">
    <property type="entry name" value="HAD superfamily/HAD-like"/>
    <property type="match status" value="1"/>
</dbReference>
<dbReference type="InterPro" id="IPR021993">
    <property type="entry name" value="ATPase-cat-bd"/>
</dbReference>
<evidence type="ECO:0000256" key="12">
    <source>
        <dbReference type="ARBA" id="ARBA00022989"/>
    </source>
</evidence>
<feature type="transmembrane region" description="Helical" evidence="15">
    <location>
        <begin position="174"/>
        <end position="192"/>
    </location>
</feature>
<comment type="similarity">
    <text evidence="2 15">Belongs to the cation transport ATPase (P-type) (TC 3.A.3) family. Type IB subfamily.</text>
</comment>
<dbReference type="RefSeq" id="WP_188660450.1">
    <property type="nucleotide sequence ID" value="NZ_BMKC01000001.1"/>
</dbReference>
<keyword evidence="12 15" id="KW-1133">Transmembrane helix</keyword>
<keyword evidence="10" id="KW-0460">Magnesium</keyword>
<dbReference type="SUPFAM" id="SSF56784">
    <property type="entry name" value="HAD-like"/>
    <property type="match status" value="1"/>
</dbReference>
<evidence type="ECO:0000256" key="9">
    <source>
        <dbReference type="ARBA" id="ARBA00022840"/>
    </source>
</evidence>
<feature type="transmembrane region" description="Helical" evidence="15">
    <location>
        <begin position="423"/>
        <end position="445"/>
    </location>
</feature>
<keyword evidence="8 15" id="KW-0547">Nucleotide-binding</keyword>
<accession>A0ABQ1HAM9</accession>
<dbReference type="InterPro" id="IPR023299">
    <property type="entry name" value="ATPase_P-typ_cyto_dom_N"/>
</dbReference>
<dbReference type="PANTHER" id="PTHR43520">
    <property type="entry name" value="ATP7, ISOFORM B"/>
    <property type="match status" value="1"/>
</dbReference>
<keyword evidence="13" id="KW-0406">Ion transport</keyword>
<evidence type="ECO:0000256" key="7">
    <source>
        <dbReference type="ARBA" id="ARBA00022723"/>
    </source>
</evidence>
<organism evidence="17 18">
    <name type="scientific">Arenimonas soli</name>
    <dbReference type="NCBI Taxonomy" id="2269504"/>
    <lineage>
        <taxon>Bacteria</taxon>
        <taxon>Pseudomonadati</taxon>
        <taxon>Pseudomonadota</taxon>
        <taxon>Gammaproteobacteria</taxon>
        <taxon>Lysobacterales</taxon>
        <taxon>Lysobacteraceae</taxon>
        <taxon>Arenimonas</taxon>
    </lineage>
</organism>
<reference evidence="18" key="1">
    <citation type="journal article" date="2019" name="Int. J. Syst. Evol. Microbiol.">
        <title>The Global Catalogue of Microorganisms (GCM) 10K type strain sequencing project: providing services to taxonomists for standard genome sequencing and annotation.</title>
        <authorList>
            <consortium name="The Broad Institute Genomics Platform"/>
            <consortium name="The Broad Institute Genome Sequencing Center for Infectious Disease"/>
            <person name="Wu L."/>
            <person name="Ma J."/>
        </authorList>
    </citation>
    <scope>NUCLEOTIDE SEQUENCE [LARGE SCALE GENOMIC DNA]</scope>
    <source>
        <strain evidence="18">CGMCC 1.15905</strain>
    </source>
</reference>
<dbReference type="NCBIfam" id="TIGR01494">
    <property type="entry name" value="ATPase_P-type"/>
    <property type="match status" value="1"/>
</dbReference>
<dbReference type="Pfam" id="PF00122">
    <property type="entry name" value="E1-E2_ATPase"/>
    <property type="match status" value="1"/>
</dbReference>
<dbReference type="SUPFAM" id="SSF55008">
    <property type="entry name" value="HMA, heavy metal-associated domain"/>
    <property type="match status" value="1"/>
</dbReference>
<keyword evidence="18" id="KW-1185">Reference proteome</keyword>
<feature type="transmembrane region" description="Helical" evidence="15">
    <location>
        <begin position="451"/>
        <end position="474"/>
    </location>
</feature>
<evidence type="ECO:0000256" key="14">
    <source>
        <dbReference type="ARBA" id="ARBA00023136"/>
    </source>
</evidence>
<feature type="transmembrane region" description="Helical" evidence="15">
    <location>
        <begin position="212"/>
        <end position="235"/>
    </location>
</feature>
<dbReference type="InterPro" id="IPR023298">
    <property type="entry name" value="ATPase_P-typ_TM_dom_sf"/>
</dbReference>